<dbReference type="GO" id="GO:0005829">
    <property type="term" value="C:cytosol"/>
    <property type="evidence" value="ECO:0007669"/>
    <property type="project" value="TreeGrafter"/>
</dbReference>
<evidence type="ECO:0000256" key="7">
    <source>
        <dbReference type="PROSITE-ProRule" id="PRU00169"/>
    </source>
</evidence>
<dbReference type="PROSITE" id="PS50110">
    <property type="entry name" value="RESPONSE_REGULATORY"/>
    <property type="match status" value="1"/>
</dbReference>
<evidence type="ECO:0000256" key="4">
    <source>
        <dbReference type="ARBA" id="ARBA00023015"/>
    </source>
</evidence>
<dbReference type="AlphaFoldDB" id="A0A2V3VYR8"/>
<feature type="modified residue" description="4-aspartylphosphate" evidence="7">
    <location>
        <position position="53"/>
    </location>
</feature>
<comment type="subcellular location">
    <subcellularLocation>
        <location evidence="1">Cytoplasm</location>
    </subcellularLocation>
</comment>
<evidence type="ECO:0000256" key="3">
    <source>
        <dbReference type="ARBA" id="ARBA00023012"/>
    </source>
</evidence>
<reference evidence="11 12" key="1">
    <citation type="submission" date="2018-05" db="EMBL/GenBank/DDBJ databases">
        <title>Genomic Encyclopedia of Type Strains, Phase IV (KMG-IV): sequencing the most valuable type-strain genomes for metagenomic binning, comparative biology and taxonomic classification.</title>
        <authorList>
            <person name="Goeker M."/>
        </authorList>
    </citation>
    <scope>NUCLEOTIDE SEQUENCE [LARGE SCALE GENOMIC DNA]</scope>
    <source>
        <strain evidence="11 12">DSM 28556</strain>
    </source>
</reference>
<evidence type="ECO:0000256" key="5">
    <source>
        <dbReference type="ARBA" id="ARBA00023125"/>
    </source>
</evidence>
<evidence type="ECO:0000259" key="10">
    <source>
        <dbReference type="PROSITE" id="PS51755"/>
    </source>
</evidence>
<feature type="domain" description="Response regulatory" evidence="9">
    <location>
        <begin position="4"/>
        <end position="117"/>
    </location>
</feature>
<dbReference type="SMART" id="SM00862">
    <property type="entry name" value="Trans_reg_C"/>
    <property type="match status" value="1"/>
</dbReference>
<feature type="domain" description="OmpR/PhoB-type" evidence="10">
    <location>
        <begin position="129"/>
        <end position="228"/>
    </location>
</feature>
<dbReference type="FunFam" id="1.10.10.10:FF:000018">
    <property type="entry name" value="DNA-binding response regulator ResD"/>
    <property type="match status" value="1"/>
</dbReference>
<keyword evidence="3" id="KW-0902">Two-component regulatory system</keyword>
<dbReference type="InterPro" id="IPR039420">
    <property type="entry name" value="WalR-like"/>
</dbReference>
<evidence type="ECO:0000256" key="6">
    <source>
        <dbReference type="ARBA" id="ARBA00023163"/>
    </source>
</evidence>
<keyword evidence="12" id="KW-1185">Reference proteome</keyword>
<keyword evidence="4" id="KW-0805">Transcription regulation</keyword>
<accession>A0A2V3VYR8</accession>
<dbReference type="InterPro" id="IPR001867">
    <property type="entry name" value="OmpR/PhoB-type_DNA-bd"/>
</dbReference>
<sequence>MLQQILLVEDDGSISEMIENYLTKEGFHIVHAEDGVKAIEAFQNERFDLVLLDLMLPELNGMEFLKIIRQRSTVPVLIVSAKDSDVDKALGLGFGADDYIAKPFSMIELLARVKSAIRRANQYSSPAKQEPISVHELTLDLENVRLDKKGKEIKLTLKEWEILKLFFMNQKKVFTKEQLYQSVWQDDYYGDENIINVHMRRLRKKIEDNPSKPRYIETLWGIGYRLGEF</sequence>
<dbReference type="GO" id="GO:0000156">
    <property type="term" value="F:phosphorelay response regulator activity"/>
    <property type="evidence" value="ECO:0007669"/>
    <property type="project" value="TreeGrafter"/>
</dbReference>
<gene>
    <name evidence="11" type="ORF">DFR56_106227</name>
</gene>
<dbReference type="PANTHER" id="PTHR48111">
    <property type="entry name" value="REGULATOR OF RPOS"/>
    <property type="match status" value="1"/>
</dbReference>
<dbReference type="GO" id="GO:0000976">
    <property type="term" value="F:transcription cis-regulatory region binding"/>
    <property type="evidence" value="ECO:0007669"/>
    <property type="project" value="TreeGrafter"/>
</dbReference>
<keyword evidence="5 8" id="KW-0238">DNA-binding</keyword>
<dbReference type="GO" id="GO:0006355">
    <property type="term" value="P:regulation of DNA-templated transcription"/>
    <property type="evidence" value="ECO:0007669"/>
    <property type="project" value="InterPro"/>
</dbReference>
<dbReference type="Gene3D" id="6.10.250.690">
    <property type="match status" value="1"/>
</dbReference>
<dbReference type="SUPFAM" id="SSF52172">
    <property type="entry name" value="CheY-like"/>
    <property type="match status" value="1"/>
</dbReference>
<keyword evidence="6" id="KW-0804">Transcription</keyword>
<dbReference type="Pfam" id="PF00486">
    <property type="entry name" value="Trans_reg_C"/>
    <property type="match status" value="1"/>
</dbReference>
<dbReference type="EMBL" id="QJJQ01000006">
    <property type="protein sequence ID" value="PXW87157.1"/>
    <property type="molecule type" value="Genomic_DNA"/>
</dbReference>
<feature type="DNA-binding region" description="OmpR/PhoB-type" evidence="8">
    <location>
        <begin position="129"/>
        <end position="228"/>
    </location>
</feature>
<dbReference type="CDD" id="cd17574">
    <property type="entry name" value="REC_OmpR"/>
    <property type="match status" value="1"/>
</dbReference>
<evidence type="ECO:0000256" key="1">
    <source>
        <dbReference type="ARBA" id="ARBA00004496"/>
    </source>
</evidence>
<dbReference type="Proteomes" id="UP000247978">
    <property type="component" value="Unassembled WGS sequence"/>
</dbReference>
<dbReference type="OrthoDB" id="9790442at2"/>
<evidence type="ECO:0000256" key="2">
    <source>
        <dbReference type="ARBA" id="ARBA00022553"/>
    </source>
</evidence>
<dbReference type="InterPro" id="IPR036388">
    <property type="entry name" value="WH-like_DNA-bd_sf"/>
</dbReference>
<dbReference type="GO" id="GO:0032993">
    <property type="term" value="C:protein-DNA complex"/>
    <property type="evidence" value="ECO:0007669"/>
    <property type="project" value="TreeGrafter"/>
</dbReference>
<dbReference type="PANTHER" id="PTHR48111:SF26">
    <property type="entry name" value="STAGE 0 SPORULATION PROTEIN A HOMOLOG"/>
    <property type="match status" value="1"/>
</dbReference>
<protein>
    <submittedName>
        <fullName evidence="11">DNA-binding response OmpR family regulator</fullName>
    </submittedName>
</protein>
<evidence type="ECO:0000256" key="8">
    <source>
        <dbReference type="PROSITE-ProRule" id="PRU01091"/>
    </source>
</evidence>
<dbReference type="RefSeq" id="WP_110395377.1">
    <property type="nucleotide sequence ID" value="NZ_JADIJL010000022.1"/>
</dbReference>
<dbReference type="Gene3D" id="1.10.10.10">
    <property type="entry name" value="Winged helix-like DNA-binding domain superfamily/Winged helix DNA-binding domain"/>
    <property type="match status" value="1"/>
</dbReference>
<dbReference type="CDD" id="cd00383">
    <property type="entry name" value="trans_reg_C"/>
    <property type="match status" value="1"/>
</dbReference>
<dbReference type="Pfam" id="PF00072">
    <property type="entry name" value="Response_reg"/>
    <property type="match status" value="1"/>
</dbReference>
<proteinExistence type="predicted"/>
<dbReference type="PROSITE" id="PS51755">
    <property type="entry name" value="OMPR_PHOB"/>
    <property type="match status" value="1"/>
</dbReference>
<dbReference type="Gene3D" id="3.40.50.2300">
    <property type="match status" value="1"/>
</dbReference>
<dbReference type="SMART" id="SM00448">
    <property type="entry name" value="REC"/>
    <property type="match status" value="1"/>
</dbReference>
<name>A0A2V3VYR8_9BACI</name>
<evidence type="ECO:0000313" key="11">
    <source>
        <dbReference type="EMBL" id="PXW87157.1"/>
    </source>
</evidence>
<organism evidence="11 12">
    <name type="scientific">Pseudogracilibacillus auburnensis</name>
    <dbReference type="NCBI Taxonomy" id="1494959"/>
    <lineage>
        <taxon>Bacteria</taxon>
        <taxon>Bacillati</taxon>
        <taxon>Bacillota</taxon>
        <taxon>Bacilli</taxon>
        <taxon>Bacillales</taxon>
        <taxon>Bacillaceae</taxon>
        <taxon>Pseudogracilibacillus</taxon>
    </lineage>
</organism>
<comment type="caution">
    <text evidence="11">The sequence shown here is derived from an EMBL/GenBank/DDBJ whole genome shotgun (WGS) entry which is preliminary data.</text>
</comment>
<dbReference type="InterPro" id="IPR001789">
    <property type="entry name" value="Sig_transdc_resp-reg_receiver"/>
</dbReference>
<dbReference type="InterPro" id="IPR011006">
    <property type="entry name" value="CheY-like_superfamily"/>
</dbReference>
<evidence type="ECO:0000313" key="12">
    <source>
        <dbReference type="Proteomes" id="UP000247978"/>
    </source>
</evidence>
<dbReference type="FunFam" id="3.40.50.2300:FF:000001">
    <property type="entry name" value="DNA-binding response regulator PhoB"/>
    <property type="match status" value="1"/>
</dbReference>
<keyword evidence="2 7" id="KW-0597">Phosphoprotein</keyword>
<evidence type="ECO:0000259" key="9">
    <source>
        <dbReference type="PROSITE" id="PS50110"/>
    </source>
</evidence>